<gene>
    <name evidence="1" type="ORF">MAIC_15060</name>
</gene>
<evidence type="ECO:0000313" key="2">
    <source>
        <dbReference type="Proteomes" id="UP000467327"/>
    </source>
</evidence>
<protein>
    <submittedName>
        <fullName evidence="1">Uncharacterized protein</fullName>
    </submittedName>
</protein>
<dbReference type="RefSeq" id="WP_115316545.1">
    <property type="nucleotide sequence ID" value="NZ_JACKTJ010000015.1"/>
</dbReference>
<sequence length="71" mass="6925">MPVTACAALAELVSVTDPVGWATVFGSVTAARIADGVFAATVRVGVEVMAAAGASGVAADVLNLDPPLLVT</sequence>
<dbReference type="AlphaFoldDB" id="A0AAD1HJU2"/>
<dbReference type="EMBL" id="AP022561">
    <property type="protein sequence ID" value="BBX06703.1"/>
    <property type="molecule type" value="Genomic_DNA"/>
</dbReference>
<dbReference type="KEGG" id="maic:MAIC_15060"/>
<reference evidence="1 2" key="1">
    <citation type="journal article" date="2019" name="Emerg. Microbes Infect.">
        <title>Comprehensive subspecies identification of 175 nontuberculous mycobacteria species based on 7547 genomic profiles.</title>
        <authorList>
            <person name="Matsumoto Y."/>
            <person name="Kinjo T."/>
            <person name="Motooka D."/>
            <person name="Nabeya D."/>
            <person name="Jung N."/>
            <person name="Uechi K."/>
            <person name="Horii T."/>
            <person name="Iida T."/>
            <person name="Fujita J."/>
            <person name="Nakamura S."/>
        </authorList>
    </citation>
    <scope>NUCLEOTIDE SEQUENCE [LARGE SCALE GENOMIC DNA]</scope>
    <source>
        <strain evidence="1 2">JCM 6376</strain>
    </source>
</reference>
<proteinExistence type="predicted"/>
<evidence type="ECO:0000313" key="1">
    <source>
        <dbReference type="EMBL" id="BBX06703.1"/>
    </source>
</evidence>
<accession>A0AAD1HJU2</accession>
<organism evidence="1 2">
    <name type="scientific">Mycolicibacterium aichiense</name>
    <dbReference type="NCBI Taxonomy" id="1799"/>
    <lineage>
        <taxon>Bacteria</taxon>
        <taxon>Bacillati</taxon>
        <taxon>Actinomycetota</taxon>
        <taxon>Actinomycetes</taxon>
        <taxon>Mycobacteriales</taxon>
        <taxon>Mycobacteriaceae</taxon>
        <taxon>Mycolicibacterium</taxon>
    </lineage>
</organism>
<keyword evidence="2" id="KW-1185">Reference proteome</keyword>
<dbReference type="Proteomes" id="UP000467327">
    <property type="component" value="Chromosome"/>
</dbReference>
<name>A0AAD1HJU2_9MYCO</name>